<evidence type="ECO:0000313" key="4">
    <source>
        <dbReference type="Proteomes" id="UP000590811"/>
    </source>
</evidence>
<organism evidence="3 4">
    <name type="scientific">Terracoccus luteus</name>
    <dbReference type="NCBI Taxonomy" id="53356"/>
    <lineage>
        <taxon>Bacteria</taxon>
        <taxon>Bacillati</taxon>
        <taxon>Actinomycetota</taxon>
        <taxon>Actinomycetes</taxon>
        <taxon>Micrococcales</taxon>
        <taxon>Intrasporangiaceae</taxon>
        <taxon>Terracoccus</taxon>
    </lineage>
</organism>
<evidence type="ECO:0000313" key="3">
    <source>
        <dbReference type="EMBL" id="MBB2985103.1"/>
    </source>
</evidence>
<accession>A0A839PQ07</accession>
<comment type="caution">
    <text evidence="3">The sequence shown here is derived from an EMBL/GenBank/DDBJ whole genome shotgun (WGS) entry which is preliminary data.</text>
</comment>
<dbReference type="EMBL" id="JACHVT010000001">
    <property type="protein sequence ID" value="MBB2985103.1"/>
    <property type="molecule type" value="Genomic_DNA"/>
</dbReference>
<gene>
    <name evidence="3" type="ORF">FHW14_000243</name>
</gene>
<dbReference type="SMART" id="SM00867">
    <property type="entry name" value="YceI"/>
    <property type="match status" value="1"/>
</dbReference>
<proteinExistence type="inferred from homology"/>
<dbReference type="InterPro" id="IPR036761">
    <property type="entry name" value="TTHA0802/YceI-like_sf"/>
</dbReference>
<dbReference type="Gene3D" id="2.40.128.110">
    <property type="entry name" value="Lipid/polyisoprenoid-binding, YceI-like"/>
    <property type="match status" value="1"/>
</dbReference>
<protein>
    <submittedName>
        <fullName evidence="3">Polyisoprenoid-binding protein YceI</fullName>
    </submittedName>
</protein>
<dbReference type="Pfam" id="PF04264">
    <property type="entry name" value="YceI"/>
    <property type="match status" value="1"/>
</dbReference>
<dbReference type="PANTHER" id="PTHR34406:SF1">
    <property type="entry name" value="PROTEIN YCEI"/>
    <property type="match status" value="1"/>
</dbReference>
<dbReference type="AlphaFoldDB" id="A0A839PQ07"/>
<feature type="domain" description="Lipid/polyisoprenoid-binding YceI-like" evidence="2">
    <location>
        <begin position="50"/>
        <end position="218"/>
    </location>
</feature>
<dbReference type="InterPro" id="IPR007372">
    <property type="entry name" value="Lipid/polyisoprenoid-bd_YceI"/>
</dbReference>
<name>A0A839PQ07_9MICO</name>
<evidence type="ECO:0000256" key="1">
    <source>
        <dbReference type="ARBA" id="ARBA00008812"/>
    </source>
</evidence>
<dbReference type="Proteomes" id="UP000590811">
    <property type="component" value="Unassembled WGS sequence"/>
</dbReference>
<dbReference type="PANTHER" id="PTHR34406">
    <property type="entry name" value="PROTEIN YCEI"/>
    <property type="match status" value="1"/>
</dbReference>
<evidence type="ECO:0000259" key="2">
    <source>
        <dbReference type="SMART" id="SM00867"/>
    </source>
</evidence>
<dbReference type="SUPFAM" id="SSF101874">
    <property type="entry name" value="YceI-like"/>
    <property type="match status" value="1"/>
</dbReference>
<comment type="similarity">
    <text evidence="1">Belongs to the UPF0312 family.</text>
</comment>
<sequence>MTELVKWGIVPIEGSTNNAEVIMGLFSKRESETTENIAESSVAVSDISGDYVLDPSHTTIGFTARHAMVTKVRGHFSQFEGTAHVDTSNPANSSVKVVIEAASVTTGNEQRDGHLRTPDFFDIENYPQLTFVSTDVERDGSEWNITGDLTINGVTKSVTVPFEETGSAKDPFGNQRVGFEGALTIDRTEWNLKFNAALETGGVLVSEKVKLEFDISAIAQESPAAPSVDV</sequence>
<reference evidence="3 4" key="1">
    <citation type="submission" date="2020-08" db="EMBL/GenBank/DDBJ databases">
        <title>Genomic Encyclopedia of Type Strains, Phase IV (KMG-V): Genome sequencing to study the core and pangenomes of soil and plant-associated prokaryotes.</title>
        <authorList>
            <person name="Whitman W."/>
        </authorList>
    </citation>
    <scope>NUCLEOTIDE SEQUENCE [LARGE SCALE GENOMIC DNA]</scope>
    <source>
        <strain evidence="3 4">B3ACCR2</strain>
    </source>
</reference>